<dbReference type="InterPro" id="IPR005702">
    <property type="entry name" value="Wzc-like_C"/>
</dbReference>
<comment type="catalytic activity">
    <reaction evidence="13">
        <text>L-tyrosyl-[protein] + ATP = O-phospho-L-tyrosyl-[protein] + ADP + H(+)</text>
        <dbReference type="Rhea" id="RHEA:10596"/>
        <dbReference type="Rhea" id="RHEA-COMP:10136"/>
        <dbReference type="Rhea" id="RHEA-COMP:20101"/>
        <dbReference type="ChEBI" id="CHEBI:15378"/>
        <dbReference type="ChEBI" id="CHEBI:30616"/>
        <dbReference type="ChEBI" id="CHEBI:46858"/>
        <dbReference type="ChEBI" id="CHEBI:61978"/>
        <dbReference type="ChEBI" id="CHEBI:456216"/>
    </reaction>
</comment>
<sequence length="723" mass="80232">MTTQPYQQSHTDNSDEIDLGILLGILLDAKWLIILTTFAFAVFGIAFALLSTPIYKADALIQIEEKSSGGISSMVGDMGELFSQESSATTEIEIIKSRMILGETVDKFNLTTVISPNYVPIVGKGFARLTGDINHITVNRFTLPSHASGYRHTIQILDAEKGTYQLVRDDERVILKGKVGELAAADGYSLFVAGFESYNGFEFTIGKRSRLEAIEWLKSSLSLSEQGRQTGILNLSFEGENKQQISEILNHISRIYFLQNVKRNSAEAEKSLSFLNSHLPSIKAELTGYEDVLNNYRQKNESIDLGLEAQSTLKTMVELEAQLNELTFKESDISQRFTKDHPAYKSLIDKRKTLLDERERLNKQVQKLPKTQREVLRMKRDVEVSQQIYIQLLNKVQELSIIKASTVGNVRILDDAQVYAGAVRPKKPLIVVLATLLGGMLSVAFVLVKAAFHRGVESPDQIEQIGLPVYAAVPKSDLQIKLTNRFKSKKQKTKDTQALLAESNPADLSVEALRGLRTSLHFAMLEAKNNILMISGPAPGIGKSFISTNFAAVAAKTGQKVLLIDADMRKGYLQQSFGVNWDNGLSDLLSSKAEFAQSVKSTPVENLEIITRGQVPPNPSELLMHPRFAELMEWSSKEYDLVIIDTPPILAVTDPSIVGAFAGTTLMVARYGQNTVKEIDVARNRFEQSGIEVKGVIFNAIEKKASSSYGYGYYNYAYSSDKK</sequence>
<dbReference type="Pfam" id="PF13807">
    <property type="entry name" value="GNVR"/>
    <property type="match status" value="1"/>
</dbReference>
<evidence type="ECO:0000256" key="14">
    <source>
        <dbReference type="SAM" id="Phobius"/>
    </source>
</evidence>
<dbReference type="NCBIfam" id="TIGR01007">
    <property type="entry name" value="eps_fam"/>
    <property type="match status" value="1"/>
</dbReference>
<feature type="transmembrane region" description="Helical" evidence="14">
    <location>
        <begin position="31"/>
        <end position="50"/>
    </location>
</feature>
<keyword evidence="7" id="KW-0547">Nucleotide-binding</keyword>
<name>A0ABT8CFB5_9VIBR</name>
<evidence type="ECO:0000256" key="5">
    <source>
        <dbReference type="ARBA" id="ARBA00022679"/>
    </source>
</evidence>
<evidence type="ECO:0000256" key="13">
    <source>
        <dbReference type="ARBA" id="ARBA00053015"/>
    </source>
</evidence>
<evidence type="ECO:0000256" key="4">
    <source>
        <dbReference type="ARBA" id="ARBA00022519"/>
    </source>
</evidence>
<dbReference type="GO" id="GO:0004715">
    <property type="term" value="F:non-membrane spanning protein tyrosine kinase activity"/>
    <property type="evidence" value="ECO:0007669"/>
    <property type="project" value="UniProtKB-EC"/>
</dbReference>
<dbReference type="EC" id="2.7.10.2" evidence="18"/>
<dbReference type="EMBL" id="JAUFQY010000001">
    <property type="protein sequence ID" value="MDN3700416.1"/>
    <property type="molecule type" value="Genomic_DNA"/>
</dbReference>
<dbReference type="InterPro" id="IPR025669">
    <property type="entry name" value="AAA_dom"/>
</dbReference>
<evidence type="ECO:0000256" key="11">
    <source>
        <dbReference type="ARBA" id="ARBA00023136"/>
    </source>
</evidence>
<evidence type="ECO:0000256" key="7">
    <source>
        <dbReference type="ARBA" id="ARBA00022741"/>
    </source>
</evidence>
<keyword evidence="8" id="KW-0418">Kinase</keyword>
<feature type="domain" description="Polysaccharide chain length determinant N-terminal" evidence="15">
    <location>
        <begin position="15"/>
        <end position="107"/>
    </location>
</feature>
<evidence type="ECO:0000256" key="8">
    <source>
        <dbReference type="ARBA" id="ARBA00022777"/>
    </source>
</evidence>
<organism evidence="18 19">
    <name type="scientific">Vibrio artabrorum</name>
    <dbReference type="NCBI Taxonomy" id="446374"/>
    <lineage>
        <taxon>Bacteria</taxon>
        <taxon>Pseudomonadati</taxon>
        <taxon>Pseudomonadota</taxon>
        <taxon>Gammaproteobacteria</taxon>
        <taxon>Vibrionales</taxon>
        <taxon>Vibrionaceae</taxon>
        <taxon>Vibrio</taxon>
    </lineage>
</organism>
<keyword evidence="19" id="KW-1185">Reference proteome</keyword>
<keyword evidence="5 18" id="KW-0808">Transferase</keyword>
<comment type="similarity">
    <text evidence="2">Belongs to the etk/wzc family.</text>
</comment>
<evidence type="ECO:0000259" key="17">
    <source>
        <dbReference type="Pfam" id="PF13807"/>
    </source>
</evidence>
<dbReference type="Pfam" id="PF02706">
    <property type="entry name" value="Wzz"/>
    <property type="match status" value="1"/>
</dbReference>
<feature type="domain" description="Tyrosine-protein kinase G-rich" evidence="17">
    <location>
        <begin position="370"/>
        <end position="451"/>
    </location>
</feature>
<keyword evidence="6 14" id="KW-0812">Transmembrane</keyword>
<reference evidence="19" key="1">
    <citation type="journal article" date="2019" name="Int. J. Syst. Evol. Microbiol.">
        <title>The Global Catalogue of Microorganisms (GCM) 10K type strain sequencing project: providing services to taxonomists for standard genome sequencing and annotation.</title>
        <authorList>
            <consortium name="The Broad Institute Genomics Platform"/>
            <consortium name="The Broad Institute Genome Sequencing Center for Infectious Disease"/>
            <person name="Wu L."/>
            <person name="Ma J."/>
        </authorList>
    </citation>
    <scope>NUCLEOTIDE SEQUENCE [LARGE SCALE GENOMIC DNA]</scope>
    <source>
        <strain evidence="19">CECT 7226</strain>
    </source>
</reference>
<evidence type="ECO:0000256" key="2">
    <source>
        <dbReference type="ARBA" id="ARBA00008883"/>
    </source>
</evidence>
<evidence type="ECO:0000313" key="19">
    <source>
        <dbReference type="Proteomes" id="UP001223712"/>
    </source>
</evidence>
<feature type="transmembrane region" description="Helical" evidence="14">
    <location>
        <begin position="429"/>
        <end position="452"/>
    </location>
</feature>
<keyword evidence="10 14" id="KW-1133">Transmembrane helix</keyword>
<evidence type="ECO:0000259" key="15">
    <source>
        <dbReference type="Pfam" id="PF02706"/>
    </source>
</evidence>
<keyword evidence="12" id="KW-0829">Tyrosine-protein kinase</keyword>
<dbReference type="Pfam" id="PF13614">
    <property type="entry name" value="AAA_31"/>
    <property type="match status" value="1"/>
</dbReference>
<evidence type="ECO:0000313" key="18">
    <source>
        <dbReference type="EMBL" id="MDN3700416.1"/>
    </source>
</evidence>
<dbReference type="InterPro" id="IPR032807">
    <property type="entry name" value="GNVR"/>
</dbReference>
<evidence type="ECO:0000256" key="3">
    <source>
        <dbReference type="ARBA" id="ARBA00022475"/>
    </source>
</evidence>
<dbReference type="InterPro" id="IPR003856">
    <property type="entry name" value="LPS_length_determ_N"/>
</dbReference>
<dbReference type="InterPro" id="IPR027417">
    <property type="entry name" value="P-loop_NTPase"/>
</dbReference>
<comment type="caution">
    <text evidence="18">The sequence shown here is derived from an EMBL/GenBank/DDBJ whole genome shotgun (WGS) entry which is preliminary data.</text>
</comment>
<dbReference type="RefSeq" id="WP_261838680.1">
    <property type="nucleotide sequence ID" value="NZ_AP025458.1"/>
</dbReference>
<dbReference type="CDD" id="cd05387">
    <property type="entry name" value="BY-kinase"/>
    <property type="match status" value="1"/>
</dbReference>
<dbReference type="Gene3D" id="3.40.50.300">
    <property type="entry name" value="P-loop containing nucleotide triphosphate hydrolases"/>
    <property type="match status" value="1"/>
</dbReference>
<dbReference type="PANTHER" id="PTHR32309">
    <property type="entry name" value="TYROSINE-PROTEIN KINASE"/>
    <property type="match status" value="1"/>
</dbReference>
<dbReference type="Proteomes" id="UP001223712">
    <property type="component" value="Unassembled WGS sequence"/>
</dbReference>
<dbReference type="SUPFAM" id="SSF52540">
    <property type="entry name" value="P-loop containing nucleoside triphosphate hydrolases"/>
    <property type="match status" value="1"/>
</dbReference>
<keyword evidence="4" id="KW-0997">Cell inner membrane</keyword>
<evidence type="ECO:0000256" key="1">
    <source>
        <dbReference type="ARBA" id="ARBA00004429"/>
    </source>
</evidence>
<dbReference type="PANTHER" id="PTHR32309:SF32">
    <property type="entry name" value="TYROSINE-PROTEIN KINASE ETK-RELATED"/>
    <property type="match status" value="1"/>
</dbReference>
<evidence type="ECO:0000256" key="10">
    <source>
        <dbReference type="ARBA" id="ARBA00022989"/>
    </source>
</evidence>
<evidence type="ECO:0000256" key="12">
    <source>
        <dbReference type="ARBA" id="ARBA00023137"/>
    </source>
</evidence>
<dbReference type="InterPro" id="IPR050445">
    <property type="entry name" value="Bact_polysacc_biosynth/exp"/>
</dbReference>
<gene>
    <name evidence="18" type="ORF">QWY96_05110</name>
</gene>
<dbReference type="Pfam" id="PF23607">
    <property type="entry name" value="WZC_N"/>
    <property type="match status" value="1"/>
</dbReference>
<accession>A0ABT8CFB5</accession>
<evidence type="ECO:0000256" key="6">
    <source>
        <dbReference type="ARBA" id="ARBA00022692"/>
    </source>
</evidence>
<comment type="subcellular location">
    <subcellularLocation>
        <location evidence="1">Cell inner membrane</location>
        <topology evidence="1">Multi-pass membrane protein</topology>
    </subcellularLocation>
</comment>
<proteinExistence type="inferred from homology"/>
<evidence type="ECO:0000259" key="16">
    <source>
        <dbReference type="Pfam" id="PF13614"/>
    </source>
</evidence>
<keyword evidence="9" id="KW-0067">ATP-binding</keyword>
<protein>
    <submittedName>
        <fullName evidence="18">Polysaccharide biosynthesis tyrosine autokinase</fullName>
        <ecNumber evidence="18">2.7.10.2</ecNumber>
    </submittedName>
</protein>
<feature type="domain" description="AAA" evidence="16">
    <location>
        <begin position="539"/>
        <end position="652"/>
    </location>
</feature>
<keyword evidence="11 14" id="KW-0472">Membrane</keyword>
<evidence type="ECO:0000256" key="9">
    <source>
        <dbReference type="ARBA" id="ARBA00022840"/>
    </source>
</evidence>
<keyword evidence="3" id="KW-1003">Cell membrane</keyword>